<comment type="caution">
    <text evidence="1">The sequence shown here is derived from an EMBL/GenBank/DDBJ whole genome shotgun (WGS) entry which is preliminary data.</text>
</comment>
<organism evidence="1 2">
    <name type="scientific">Smallanthus sonchifolius</name>
    <dbReference type="NCBI Taxonomy" id="185202"/>
    <lineage>
        <taxon>Eukaryota</taxon>
        <taxon>Viridiplantae</taxon>
        <taxon>Streptophyta</taxon>
        <taxon>Embryophyta</taxon>
        <taxon>Tracheophyta</taxon>
        <taxon>Spermatophyta</taxon>
        <taxon>Magnoliopsida</taxon>
        <taxon>eudicotyledons</taxon>
        <taxon>Gunneridae</taxon>
        <taxon>Pentapetalae</taxon>
        <taxon>asterids</taxon>
        <taxon>campanulids</taxon>
        <taxon>Asterales</taxon>
        <taxon>Asteraceae</taxon>
        <taxon>Asteroideae</taxon>
        <taxon>Heliantheae alliance</taxon>
        <taxon>Millerieae</taxon>
        <taxon>Smallanthus</taxon>
    </lineage>
</organism>
<evidence type="ECO:0000313" key="1">
    <source>
        <dbReference type="EMBL" id="KAI3687450.1"/>
    </source>
</evidence>
<keyword evidence="2" id="KW-1185">Reference proteome</keyword>
<accession>A0ACB8YQW5</accession>
<gene>
    <name evidence="1" type="ORF">L1987_81146</name>
</gene>
<dbReference type="EMBL" id="CM042044">
    <property type="protein sequence ID" value="KAI3687450.1"/>
    <property type="molecule type" value="Genomic_DNA"/>
</dbReference>
<protein>
    <submittedName>
        <fullName evidence="1">Uncharacterized protein</fullName>
    </submittedName>
</protein>
<dbReference type="Proteomes" id="UP001056120">
    <property type="component" value="Linkage Group LG27"/>
</dbReference>
<sequence length="299" mass="33208">MAGACVFEEKTVIHELTQGLQMTQQLRLNLHSPEARNLLIQKILSSYENALFVLQSGGQPSEVEITGSEEFAFDRPLSGQHGQNVISKKRKGSATWEDEVRICGGNGLEDNTDDGYSWRKYGQKDILGANFPRSYYEFSYHKEPKQVKKTDNGPTIFESAYKGKHTCNLGAQSASPPPPPSPEYHEPTPVRLSSPNHGEMLSNLKANLSVNTSDLGGYTDTIPSSFSFPSTSSGLKEDHHQFHFPSYYDDELWQVCSPFISPATSESNLFTEWGSSSSLDLLTGPTDVDSDFEFMNSLF</sequence>
<reference evidence="2" key="1">
    <citation type="journal article" date="2022" name="Mol. Ecol. Resour.">
        <title>The genomes of chicory, endive, great burdock and yacon provide insights into Asteraceae palaeo-polyploidization history and plant inulin production.</title>
        <authorList>
            <person name="Fan W."/>
            <person name="Wang S."/>
            <person name="Wang H."/>
            <person name="Wang A."/>
            <person name="Jiang F."/>
            <person name="Liu H."/>
            <person name="Zhao H."/>
            <person name="Xu D."/>
            <person name="Zhang Y."/>
        </authorList>
    </citation>
    <scope>NUCLEOTIDE SEQUENCE [LARGE SCALE GENOMIC DNA]</scope>
    <source>
        <strain evidence="2">cv. Yunnan</strain>
    </source>
</reference>
<evidence type="ECO:0000313" key="2">
    <source>
        <dbReference type="Proteomes" id="UP001056120"/>
    </source>
</evidence>
<reference evidence="1 2" key="2">
    <citation type="journal article" date="2022" name="Mol. Ecol. Resour.">
        <title>The genomes of chicory, endive, great burdock and yacon provide insights into Asteraceae paleo-polyploidization history and plant inulin production.</title>
        <authorList>
            <person name="Fan W."/>
            <person name="Wang S."/>
            <person name="Wang H."/>
            <person name="Wang A."/>
            <person name="Jiang F."/>
            <person name="Liu H."/>
            <person name="Zhao H."/>
            <person name="Xu D."/>
            <person name="Zhang Y."/>
        </authorList>
    </citation>
    <scope>NUCLEOTIDE SEQUENCE [LARGE SCALE GENOMIC DNA]</scope>
    <source>
        <strain evidence="2">cv. Yunnan</strain>
        <tissue evidence="1">Leaves</tissue>
    </source>
</reference>
<proteinExistence type="predicted"/>
<name>A0ACB8YQW5_9ASTR</name>